<dbReference type="PANTHER" id="PTHR43762:SF1">
    <property type="entry name" value="D-ARABINONO-1,4-LACTONE OXIDASE"/>
    <property type="match status" value="1"/>
</dbReference>
<dbReference type="InterPro" id="IPR036318">
    <property type="entry name" value="FAD-bd_PCMH-like_sf"/>
</dbReference>
<organism evidence="2 3">
    <name type="scientific">Novosphingobium nitrogenifigens DSM 19370</name>
    <dbReference type="NCBI Taxonomy" id="983920"/>
    <lineage>
        <taxon>Bacteria</taxon>
        <taxon>Pseudomonadati</taxon>
        <taxon>Pseudomonadota</taxon>
        <taxon>Alphaproteobacteria</taxon>
        <taxon>Sphingomonadales</taxon>
        <taxon>Sphingomonadaceae</taxon>
        <taxon>Novosphingobium</taxon>
    </lineage>
</organism>
<feature type="domain" description="FAD-binding PCMH-type" evidence="1">
    <location>
        <begin position="16"/>
        <end position="228"/>
    </location>
</feature>
<dbReference type="AlphaFoldDB" id="F1Z6P9"/>
<sequence length="537" mass="58862">MGNRVMPRWQNKQRTITRDIADWRAPRVASEGDPVARFAAMGRIYGEILGSRRAPGVLTLGSAWSFSRLLSGDATTIATDGMDPIWRLPHDLALPSPENPDGAMVLVGGGARLGALNAFLEGDHRPGDLSLRTSGSHDGQSVAGMIGTGSHGSTLGFGAFQNQIKGLHLVTGPGRSVWLEPYPILDPAIIAAISTEPPIRDAALFDGALVHLGGMGIVSAALLEAAPFFLIDVVKTMKRLTAADIAMLAKGDFRGFAASCGRDEMPYHLEIVLDPYAPFEGEGPEPRRGGRHEAMITFHFRVPDWDMPVRGMIVPASQRREFDRIYDGPLGRMIIRVGRRFAGDLFNLIPPQTLYPILSTDFRRYLGQMRLSWGRATGPYVPRTFGGIEVPLHNDSFAFARSDLETALRRMTGAFRARGGGHLVMTLRFVSQAAGAMAFTRFPETVVVNCDGVRTTRSQAAVRRILAALERDPAIPFSQHWGKMGEFTQGRLRREYGDPGDPRPSRARRWREARETLLDPAMRAAFASDGLREWGLA</sequence>
<dbReference type="SUPFAM" id="SSF56176">
    <property type="entry name" value="FAD-binding/transporter-associated domain-like"/>
    <property type="match status" value="1"/>
</dbReference>
<dbReference type="PROSITE" id="PS51387">
    <property type="entry name" value="FAD_PCMH"/>
    <property type="match status" value="1"/>
</dbReference>
<accession>F1Z6P9</accession>
<dbReference type="eggNOG" id="COG0277">
    <property type="taxonomic scope" value="Bacteria"/>
</dbReference>
<keyword evidence="3" id="KW-1185">Reference proteome</keyword>
<evidence type="ECO:0000259" key="1">
    <source>
        <dbReference type="PROSITE" id="PS51387"/>
    </source>
</evidence>
<dbReference type="GO" id="GO:0016899">
    <property type="term" value="F:oxidoreductase activity, acting on the CH-OH group of donors, oxygen as acceptor"/>
    <property type="evidence" value="ECO:0007669"/>
    <property type="project" value="InterPro"/>
</dbReference>
<dbReference type="HOGENOM" id="CLU_513710_0_0_5"/>
<dbReference type="InParanoid" id="F1Z6P9"/>
<proteinExistence type="predicted"/>
<name>F1Z6P9_9SPHN</name>
<dbReference type="Gene3D" id="3.30.465.10">
    <property type="match status" value="1"/>
</dbReference>
<dbReference type="STRING" id="983920.Y88_2493"/>
<evidence type="ECO:0000313" key="2">
    <source>
        <dbReference type="EMBL" id="EGD59709.1"/>
    </source>
</evidence>
<protein>
    <recommendedName>
        <fullName evidence="1">FAD-binding PCMH-type domain-containing protein</fullName>
    </recommendedName>
</protein>
<dbReference type="InterPro" id="IPR010031">
    <property type="entry name" value="FAD_lactone_oxidase-like"/>
</dbReference>
<dbReference type="PANTHER" id="PTHR43762">
    <property type="entry name" value="L-GULONOLACTONE OXIDASE"/>
    <property type="match status" value="1"/>
</dbReference>
<dbReference type="Proteomes" id="UP000004728">
    <property type="component" value="Unassembled WGS sequence"/>
</dbReference>
<reference evidence="2 3" key="1">
    <citation type="journal article" date="2012" name="J. Bacteriol.">
        <title>Draft Genome Sequence of Novosphingobium nitrogenifigens Y88T.</title>
        <authorList>
            <person name="Strabala T.J."/>
            <person name="Macdonald L."/>
            <person name="Liu V."/>
            <person name="Smit A.M."/>
        </authorList>
    </citation>
    <scope>NUCLEOTIDE SEQUENCE [LARGE SCALE GENOMIC DNA]</scope>
    <source>
        <strain evidence="2 3">DSM 19370</strain>
    </source>
</reference>
<dbReference type="InterPro" id="IPR016169">
    <property type="entry name" value="FAD-bd_PCMH_sub2"/>
</dbReference>
<gene>
    <name evidence="2" type="ORF">Y88_2493</name>
</gene>
<dbReference type="GO" id="GO:0071949">
    <property type="term" value="F:FAD binding"/>
    <property type="evidence" value="ECO:0007669"/>
    <property type="project" value="InterPro"/>
</dbReference>
<comment type="caution">
    <text evidence="2">The sequence shown here is derived from an EMBL/GenBank/DDBJ whole genome shotgun (WGS) entry which is preliminary data.</text>
</comment>
<dbReference type="EMBL" id="AEWJ01000025">
    <property type="protein sequence ID" value="EGD59709.1"/>
    <property type="molecule type" value="Genomic_DNA"/>
</dbReference>
<dbReference type="InterPro" id="IPR016166">
    <property type="entry name" value="FAD-bd_PCMH"/>
</dbReference>
<evidence type="ECO:0000313" key="3">
    <source>
        <dbReference type="Proteomes" id="UP000004728"/>
    </source>
</evidence>